<evidence type="ECO:0008006" key="4">
    <source>
        <dbReference type="Google" id="ProtNLM"/>
    </source>
</evidence>
<keyword evidence="1" id="KW-0472">Membrane</keyword>
<organism evidence="2 3">
    <name type="scientific">Clostridium gelidum</name>
    <dbReference type="NCBI Taxonomy" id="704125"/>
    <lineage>
        <taxon>Bacteria</taxon>
        <taxon>Bacillati</taxon>
        <taxon>Bacillota</taxon>
        <taxon>Clostridia</taxon>
        <taxon>Eubacteriales</taxon>
        <taxon>Clostridiaceae</taxon>
        <taxon>Clostridium</taxon>
    </lineage>
</organism>
<feature type="transmembrane region" description="Helical" evidence="1">
    <location>
        <begin position="107"/>
        <end position="130"/>
    </location>
</feature>
<dbReference type="Pfam" id="PF10112">
    <property type="entry name" value="Halogen_Hydrol"/>
    <property type="match status" value="1"/>
</dbReference>
<dbReference type="Proteomes" id="UP000824633">
    <property type="component" value="Chromosome"/>
</dbReference>
<keyword evidence="1" id="KW-0812">Transmembrane</keyword>
<reference evidence="3" key="1">
    <citation type="submission" date="2021-07" db="EMBL/GenBank/DDBJ databases">
        <title>Complete genome sequencing of a Clostridium isolate.</title>
        <authorList>
            <person name="Ueki A."/>
            <person name="Tonouchi A."/>
        </authorList>
    </citation>
    <scope>NUCLEOTIDE SEQUENCE [LARGE SCALE GENOMIC DNA]</scope>
    <source>
        <strain evidence="3">C5S11</strain>
    </source>
</reference>
<evidence type="ECO:0000313" key="2">
    <source>
        <dbReference type="EMBL" id="BCZ45070.1"/>
    </source>
</evidence>
<evidence type="ECO:0000313" key="3">
    <source>
        <dbReference type="Proteomes" id="UP000824633"/>
    </source>
</evidence>
<keyword evidence="3" id="KW-1185">Reference proteome</keyword>
<dbReference type="EMBL" id="AP024849">
    <property type="protein sequence ID" value="BCZ45070.1"/>
    <property type="molecule type" value="Genomic_DNA"/>
</dbReference>
<accession>A0ABM7T1M4</accession>
<dbReference type="InterPro" id="IPR018770">
    <property type="entry name" value="ChloroindolylP_hydrolase"/>
</dbReference>
<evidence type="ECO:0000256" key="1">
    <source>
        <dbReference type="SAM" id="Phobius"/>
    </source>
</evidence>
<name>A0ABM7T1M4_9CLOT</name>
<keyword evidence="1" id="KW-1133">Transmembrane helix</keyword>
<proteinExistence type="predicted"/>
<gene>
    <name evidence="2" type="ORF">psyc5s11_11370</name>
</gene>
<feature type="transmembrane region" description="Helical" evidence="1">
    <location>
        <begin position="142"/>
        <end position="161"/>
    </location>
</feature>
<protein>
    <recommendedName>
        <fullName evidence="4">5-bromo-4-chloroindolyl phosphate hydrolysis protein</fullName>
    </recommendedName>
</protein>
<sequence length="411" mass="47642">MDKKDFFDLEDQIRDTVKSALNAIDFATLKKDIGSKADDTLNDVKSKLKYKSDEVNVKIKDKSKEFSEKIEDSIQNKYRNTSPITKKDKNKAPMYISKRPVGRISGILYTIFGFGGSGLFGVLLIIYLIFNSSPSESLSMKVVRGVFVLGAFFVASIALFLRGRYLRRRVKRFKKYVSSLDGQNYCSIEKLATSIERKNKYVVKDLRKMSKLGMFKEVHIDDKQTHFMLSNEVYDDYIKSQESLKQRNEEELKRQEKLNEEINDPKKRELRDTIEMGKNYINQIKSVNDAIPEEEISKKLYRLENIVTQILDYIENNPKKLAEVNKFTNHYLPITLKLVNSYKELNDQMVQGENIKSAKNEIEKSIDIINIAFEKLLDDLFEEIALDISTDISVLETLFTQEGLTNNDFKK</sequence>
<dbReference type="RefSeq" id="WP_224036697.1">
    <property type="nucleotide sequence ID" value="NZ_AP024849.1"/>
</dbReference>